<keyword evidence="3" id="KW-1185">Reference proteome</keyword>
<proteinExistence type="predicted"/>
<evidence type="ECO:0000313" key="3">
    <source>
        <dbReference type="Proteomes" id="UP001367676"/>
    </source>
</evidence>
<feature type="compositionally biased region" description="Low complexity" evidence="1">
    <location>
        <begin position="71"/>
        <end position="92"/>
    </location>
</feature>
<organism evidence="2 3">
    <name type="scientific">Parthenolecanium corni</name>
    <dbReference type="NCBI Taxonomy" id="536013"/>
    <lineage>
        <taxon>Eukaryota</taxon>
        <taxon>Metazoa</taxon>
        <taxon>Ecdysozoa</taxon>
        <taxon>Arthropoda</taxon>
        <taxon>Hexapoda</taxon>
        <taxon>Insecta</taxon>
        <taxon>Pterygota</taxon>
        <taxon>Neoptera</taxon>
        <taxon>Paraneoptera</taxon>
        <taxon>Hemiptera</taxon>
        <taxon>Sternorrhyncha</taxon>
        <taxon>Coccoidea</taxon>
        <taxon>Coccidae</taxon>
        <taxon>Parthenolecanium</taxon>
    </lineage>
</organism>
<dbReference type="AlphaFoldDB" id="A0AAN9TI40"/>
<comment type="caution">
    <text evidence="2">The sequence shown here is derived from an EMBL/GenBank/DDBJ whole genome shotgun (WGS) entry which is preliminary data.</text>
</comment>
<feature type="compositionally biased region" description="Polar residues" evidence="1">
    <location>
        <begin position="135"/>
        <end position="183"/>
    </location>
</feature>
<name>A0AAN9TI40_9HEMI</name>
<feature type="region of interest" description="Disordered" evidence="1">
    <location>
        <begin position="54"/>
        <end position="183"/>
    </location>
</feature>
<dbReference type="Proteomes" id="UP001367676">
    <property type="component" value="Unassembled WGS sequence"/>
</dbReference>
<sequence length="272" mass="30803">MLTHSKLMDTNLDDIEMNDELLALQTPRPLVRRISEDVFQQSLSKIRSQLIRANTPRQALPRKHFEASPHTLSSSTSSCTNQNSVTTTNSQNRESSCSTGPMTRSRSASNTKQSDSHSRPTITPDSNVRYHLRSRNSSGSQSRTNMYTSQSRITSKIQQTTPKESNFTSSHKYQTRSRTGTSKTKVRSADQCCTKLAVVIRRARMSMIARLRCRRSSVRLPTPTTRPGPRMLPTPKTKLEPRRLYPRKAKISAFKKNSRDAPSMLKRFMVAS</sequence>
<dbReference type="EMBL" id="JBBCAQ010000028">
    <property type="protein sequence ID" value="KAK7585895.1"/>
    <property type="molecule type" value="Genomic_DNA"/>
</dbReference>
<reference evidence="2 3" key="1">
    <citation type="submission" date="2024-03" db="EMBL/GenBank/DDBJ databases">
        <title>Adaptation during the transition from Ophiocordyceps entomopathogen to insect associate is accompanied by gene loss and intensified selection.</title>
        <authorList>
            <person name="Ward C.M."/>
            <person name="Onetto C.A."/>
            <person name="Borneman A.R."/>
        </authorList>
    </citation>
    <scope>NUCLEOTIDE SEQUENCE [LARGE SCALE GENOMIC DNA]</scope>
    <source>
        <strain evidence="2">AWRI1</strain>
        <tissue evidence="2">Single Adult Female</tissue>
    </source>
</reference>
<evidence type="ECO:0000313" key="2">
    <source>
        <dbReference type="EMBL" id="KAK7585895.1"/>
    </source>
</evidence>
<feature type="region of interest" description="Disordered" evidence="1">
    <location>
        <begin position="219"/>
        <end position="238"/>
    </location>
</feature>
<protein>
    <submittedName>
        <fullName evidence="2">Uncharacterized protein</fullName>
    </submittedName>
</protein>
<feature type="compositionally biased region" description="Polar residues" evidence="1">
    <location>
        <begin position="93"/>
        <end position="126"/>
    </location>
</feature>
<gene>
    <name evidence="2" type="ORF">V9T40_000074</name>
</gene>
<accession>A0AAN9TI40</accession>
<evidence type="ECO:0000256" key="1">
    <source>
        <dbReference type="SAM" id="MobiDB-lite"/>
    </source>
</evidence>